<dbReference type="Pfam" id="PF04209">
    <property type="entry name" value="HgmA_C"/>
    <property type="match status" value="1"/>
</dbReference>
<dbReference type="GO" id="GO:0006570">
    <property type="term" value="P:tyrosine metabolic process"/>
    <property type="evidence" value="ECO:0007669"/>
    <property type="project" value="InterPro"/>
</dbReference>
<dbReference type="InterPro" id="IPR046451">
    <property type="entry name" value="HgmA_C"/>
</dbReference>
<evidence type="ECO:0000256" key="6">
    <source>
        <dbReference type="ARBA" id="ARBA00022964"/>
    </source>
</evidence>
<dbReference type="GO" id="GO:0005737">
    <property type="term" value="C:cytoplasm"/>
    <property type="evidence" value="ECO:0007669"/>
    <property type="project" value="TreeGrafter"/>
</dbReference>
<comment type="cofactor">
    <cofactor evidence="1 10">
        <name>Fe cation</name>
        <dbReference type="ChEBI" id="CHEBI:24875"/>
    </cofactor>
</comment>
<organism evidence="13 14">
    <name type="scientific">Trichoderma harzianum</name>
    <name type="common">Hypocrea lixii</name>
    <dbReference type="NCBI Taxonomy" id="5544"/>
    <lineage>
        <taxon>Eukaryota</taxon>
        <taxon>Fungi</taxon>
        <taxon>Dikarya</taxon>
        <taxon>Ascomycota</taxon>
        <taxon>Pezizomycotina</taxon>
        <taxon>Sordariomycetes</taxon>
        <taxon>Hypocreomycetidae</taxon>
        <taxon>Hypocreales</taxon>
        <taxon>Hypocreaceae</taxon>
        <taxon>Trichoderma</taxon>
    </lineage>
</organism>
<evidence type="ECO:0000256" key="7">
    <source>
        <dbReference type="ARBA" id="ARBA00023002"/>
    </source>
</evidence>
<keyword evidence="7" id="KW-0560">Oxidoreductase</keyword>
<dbReference type="PANTHER" id="PTHR11056:SF0">
    <property type="entry name" value="HOMOGENTISATE 1,2-DIOXYGENASE"/>
    <property type="match status" value="1"/>
</dbReference>
<dbReference type="InterPro" id="IPR046452">
    <property type="entry name" value="HgmA_N"/>
</dbReference>
<dbReference type="OMA" id="GYICELF"/>
<evidence type="ECO:0000256" key="1">
    <source>
        <dbReference type="ARBA" id="ARBA00001962"/>
    </source>
</evidence>
<dbReference type="EMBL" id="JOKZ01000062">
    <property type="protein sequence ID" value="KKP04965.1"/>
    <property type="molecule type" value="Genomic_DNA"/>
</dbReference>
<dbReference type="InterPro" id="IPR014710">
    <property type="entry name" value="RmlC-like_jellyroll"/>
</dbReference>
<evidence type="ECO:0000313" key="13">
    <source>
        <dbReference type="EMBL" id="KKP04965.1"/>
    </source>
</evidence>
<evidence type="ECO:0000256" key="10">
    <source>
        <dbReference type="PIRSR" id="PIRSR605708-2"/>
    </source>
</evidence>
<comment type="pathway">
    <text evidence="2">Amino-acid degradation; L-phenylalanine degradation; acetoacetate and fumarate from L-phenylalanine: step 4/6.</text>
</comment>
<feature type="binding site" evidence="10">
    <location>
        <position position="391"/>
    </location>
    <ligand>
        <name>homogentisate</name>
        <dbReference type="ChEBI" id="CHEBI:16169"/>
    </ligand>
</feature>
<gene>
    <name evidence="13" type="ORF">THAR02_02902</name>
</gene>
<dbReference type="Gene3D" id="2.60.120.10">
    <property type="entry name" value="Jelly Rolls"/>
    <property type="match status" value="1"/>
</dbReference>
<keyword evidence="6 13" id="KW-0223">Dioxygenase</keyword>
<dbReference type="AlphaFoldDB" id="A0A0F9XKE8"/>
<feature type="binding site" evidence="10">
    <location>
        <position position="391"/>
    </location>
    <ligand>
        <name>Fe cation</name>
        <dbReference type="ChEBI" id="CHEBI:24875"/>
    </ligand>
</feature>
<dbReference type="GO" id="GO:0046872">
    <property type="term" value="F:metal ion binding"/>
    <property type="evidence" value="ECO:0007669"/>
    <property type="project" value="UniProtKB-KW"/>
</dbReference>
<feature type="domain" description="Homogentisate 1,2-dioxygenase C-terminal" evidence="11">
    <location>
        <begin position="296"/>
        <end position="439"/>
    </location>
</feature>
<evidence type="ECO:0000256" key="4">
    <source>
        <dbReference type="ARBA" id="ARBA00013127"/>
    </source>
</evidence>
<evidence type="ECO:0000256" key="9">
    <source>
        <dbReference type="PIRSR" id="PIRSR605708-1"/>
    </source>
</evidence>
<dbReference type="OrthoDB" id="1689029at2759"/>
<proteinExistence type="inferred from homology"/>
<evidence type="ECO:0000256" key="2">
    <source>
        <dbReference type="ARBA" id="ARBA00004704"/>
    </source>
</evidence>
<feature type="active site" description="Proton acceptor" evidence="9">
    <location>
        <position position="307"/>
    </location>
</feature>
<evidence type="ECO:0000256" key="5">
    <source>
        <dbReference type="ARBA" id="ARBA00022723"/>
    </source>
</evidence>
<evidence type="ECO:0000259" key="12">
    <source>
        <dbReference type="Pfam" id="PF20510"/>
    </source>
</evidence>
<dbReference type="EC" id="1.13.11.5" evidence="4"/>
<dbReference type="GO" id="GO:0004411">
    <property type="term" value="F:homogentisate 1,2-dioxygenase activity"/>
    <property type="evidence" value="ECO:0007669"/>
    <property type="project" value="UniProtKB-EC"/>
</dbReference>
<feature type="binding site" evidence="10">
    <location>
        <position position="358"/>
    </location>
    <ligand>
        <name>Fe cation</name>
        <dbReference type="ChEBI" id="CHEBI:24875"/>
    </ligand>
</feature>
<reference evidence="14" key="1">
    <citation type="journal article" date="2015" name="Genome Announc.">
        <title>Draft whole-genome sequence of the biocontrol agent Trichoderma harzianum T6776.</title>
        <authorList>
            <person name="Baroncelli R."/>
            <person name="Piaggeschi G."/>
            <person name="Fiorini L."/>
            <person name="Bertolini E."/>
            <person name="Zapparata A."/>
            <person name="Pe M.E."/>
            <person name="Sarrocco S."/>
            <person name="Vannacci G."/>
        </authorList>
    </citation>
    <scope>NUCLEOTIDE SEQUENCE [LARGE SCALE GENOMIC DNA]</scope>
    <source>
        <strain evidence="14">T6776</strain>
    </source>
</reference>
<evidence type="ECO:0000256" key="3">
    <source>
        <dbReference type="ARBA" id="ARBA00007757"/>
    </source>
</evidence>
<dbReference type="PANTHER" id="PTHR11056">
    <property type="entry name" value="HOMOGENTISATE 1,2-DIOXYGENASE"/>
    <property type="match status" value="1"/>
</dbReference>
<evidence type="ECO:0000313" key="14">
    <source>
        <dbReference type="Proteomes" id="UP000034112"/>
    </source>
</evidence>
<dbReference type="UniPathway" id="UPA00139">
    <property type="reaction ID" value="UER00339"/>
</dbReference>
<dbReference type="GO" id="GO:0006559">
    <property type="term" value="P:L-phenylalanine catabolic process"/>
    <property type="evidence" value="ECO:0007669"/>
    <property type="project" value="UniProtKB-UniPathway"/>
</dbReference>
<feature type="domain" description="Homogentisate 1,2-dioxygenase N-terminal" evidence="12">
    <location>
        <begin position="14"/>
        <end position="294"/>
    </location>
</feature>
<evidence type="ECO:0000259" key="11">
    <source>
        <dbReference type="Pfam" id="PF04209"/>
    </source>
</evidence>
<dbReference type="SUPFAM" id="SSF51182">
    <property type="entry name" value="RmlC-like cupins"/>
    <property type="match status" value="1"/>
</dbReference>
<dbReference type="Proteomes" id="UP000034112">
    <property type="component" value="Unassembled WGS sequence"/>
</dbReference>
<accession>A0A0F9XKE8</accession>
<comment type="caution">
    <text evidence="13">The sequence shown here is derived from an EMBL/GenBank/DDBJ whole genome shotgun (WGS) entry which is preliminary data.</text>
</comment>
<comment type="similarity">
    <text evidence="3">Belongs to the homogentisate dioxygenase family.</text>
</comment>
<keyword evidence="8 10" id="KW-0408">Iron</keyword>
<name>A0A0F9XKE8_TRIHA</name>
<dbReference type="Pfam" id="PF20510">
    <property type="entry name" value="HgmA_N"/>
    <property type="match status" value="1"/>
</dbReference>
<evidence type="ECO:0000256" key="8">
    <source>
        <dbReference type="ARBA" id="ARBA00023004"/>
    </source>
</evidence>
<dbReference type="InterPro" id="IPR011051">
    <property type="entry name" value="RmlC_Cupin_sf"/>
</dbReference>
<keyword evidence="5 10" id="KW-0479">Metal-binding</keyword>
<feature type="binding site" evidence="10">
    <location>
        <position position="352"/>
    </location>
    <ligand>
        <name>Fe cation</name>
        <dbReference type="ChEBI" id="CHEBI:24875"/>
    </ligand>
</feature>
<sequence length="452" mass="51021">MRYTTDFSVKEKYTYHDGLGNHHQSEAFPGAVAFVNPYPQQAPYGCRTEKISGTAFVAPRAENLHTYTYRSQSSYDHSEFKPWHHELETANPAEPTKFTPNGYWWSDFASVSEGDWTEQHLLGSNGNARQKNGVALWVFKLTKDMKSHTVFSSQDGEALIVPQSGAMDITTELGRLLVRANEFAVIPRGIRYRVALVDGKPCRGYIWELYQGHFRLPELGIVGSVGLANPRDFQIPTAFFDGEVIDGIAVANNGNSPWTIITRLDTKLWSCTQDSTPFNVAGWQGTLYPYKYDMMRFNSFSNAAFDHHDPSLYCVLQARAFGKEPFTAVLDFALAGPRWEATEDTLRVPWYHRNTMSEVIFPVINDPALPFNGGTKFGPFAGWMNAAMVPHGQTEEEYQLYLNQDTSKPVKLQDDGISVTVFETECPLMLSEWAYNTAEKNFKSQATAVYDR</sequence>
<dbReference type="InterPro" id="IPR005708">
    <property type="entry name" value="Homogentis_dOase"/>
</dbReference>
<protein>
    <recommendedName>
        <fullName evidence="4">homogentisate 1,2-dioxygenase</fullName>
        <ecNumber evidence="4">1.13.11.5</ecNumber>
    </recommendedName>
</protein>